<dbReference type="Proteomes" id="UP000622580">
    <property type="component" value="Unassembled WGS sequence"/>
</dbReference>
<proteinExistence type="predicted"/>
<dbReference type="Gene3D" id="3.40.50.300">
    <property type="entry name" value="P-loop containing nucleotide triphosphate hydrolases"/>
    <property type="match status" value="1"/>
</dbReference>
<dbReference type="Pfam" id="PF00685">
    <property type="entry name" value="Sulfotransfer_1"/>
    <property type="match status" value="1"/>
</dbReference>
<evidence type="ECO:0000256" key="2">
    <source>
        <dbReference type="ARBA" id="ARBA00023180"/>
    </source>
</evidence>
<keyword evidence="5" id="KW-1185">Reference proteome</keyword>
<dbReference type="RefSeq" id="WP_215342273.1">
    <property type="nucleotide sequence ID" value="NZ_JAGSGD010000001.1"/>
</dbReference>
<dbReference type="SUPFAM" id="SSF52540">
    <property type="entry name" value="P-loop containing nucleoside triphosphate hydrolases"/>
    <property type="match status" value="1"/>
</dbReference>
<gene>
    <name evidence="4" type="ORF">JKL49_17785</name>
</gene>
<reference evidence="4" key="1">
    <citation type="submission" date="2021-04" db="EMBL/GenBank/DDBJ databases">
        <title>Draft genome assembly of strain Phenylobacterium sp. 20VBR1 using MiniION and Illumina platforms.</title>
        <authorList>
            <person name="Thomas F.A."/>
            <person name="Krishnan K.P."/>
            <person name="Sinha R.K."/>
        </authorList>
    </citation>
    <scope>NUCLEOTIDE SEQUENCE</scope>
    <source>
        <strain evidence="4">20VBR1</strain>
    </source>
</reference>
<keyword evidence="2" id="KW-0325">Glycoprotein</keyword>
<protein>
    <submittedName>
        <fullName evidence="4">Sulfotransferase</fullName>
    </submittedName>
</protein>
<dbReference type="InterPro" id="IPR037359">
    <property type="entry name" value="NST/OST"/>
</dbReference>
<comment type="caution">
    <text evidence="4">The sequence shown here is derived from an EMBL/GenBank/DDBJ whole genome shotgun (WGS) entry which is preliminary data.</text>
</comment>
<sequence>MPRVDFIIPGVQKAGTTALFDHLGDVPGLALSTVKEVHFFDDESVDWVRPDYRAYEAQFSSAEGAVVGEATPIYLYWPNALERIAAYNPVMRLIVMLRDPVERAWSHWRMETSRGPEREPFGWCIRQGRQRLFESEPWGHHREFSYVERGFYGEQVARLFEHFPREQVLFLKADDLRIDPNTALASICAFLGVPPPPRTEPRAVHVGQDMEGLEPADVSYLRALYARDGARLRDLTGIGF</sequence>
<evidence type="ECO:0000313" key="5">
    <source>
        <dbReference type="Proteomes" id="UP000622580"/>
    </source>
</evidence>
<dbReference type="AlphaFoldDB" id="A0A941D2T5"/>
<dbReference type="PANTHER" id="PTHR10605:SF56">
    <property type="entry name" value="BIFUNCTIONAL HEPARAN SULFATE N-DEACETYLASE_N-SULFOTRANSFERASE"/>
    <property type="match status" value="1"/>
</dbReference>
<evidence type="ECO:0000256" key="1">
    <source>
        <dbReference type="ARBA" id="ARBA00022679"/>
    </source>
</evidence>
<dbReference type="InterPro" id="IPR027417">
    <property type="entry name" value="P-loop_NTPase"/>
</dbReference>
<evidence type="ECO:0000259" key="3">
    <source>
        <dbReference type="Pfam" id="PF00685"/>
    </source>
</evidence>
<feature type="domain" description="Sulfotransferase" evidence="3">
    <location>
        <begin position="5"/>
        <end position="194"/>
    </location>
</feature>
<dbReference type="EMBL" id="JAGSGD010000001">
    <property type="protein sequence ID" value="MBR7621250.1"/>
    <property type="molecule type" value="Genomic_DNA"/>
</dbReference>
<keyword evidence="1" id="KW-0808">Transferase</keyword>
<dbReference type="InterPro" id="IPR000863">
    <property type="entry name" value="Sulfotransferase_dom"/>
</dbReference>
<name>A0A941D2T5_9CAUL</name>
<evidence type="ECO:0000313" key="4">
    <source>
        <dbReference type="EMBL" id="MBR7621250.1"/>
    </source>
</evidence>
<organism evidence="4 5">
    <name type="scientific">Phenylobacterium glaciei</name>
    <dbReference type="NCBI Taxonomy" id="2803784"/>
    <lineage>
        <taxon>Bacteria</taxon>
        <taxon>Pseudomonadati</taxon>
        <taxon>Pseudomonadota</taxon>
        <taxon>Alphaproteobacteria</taxon>
        <taxon>Caulobacterales</taxon>
        <taxon>Caulobacteraceae</taxon>
        <taxon>Phenylobacterium</taxon>
    </lineage>
</organism>
<dbReference type="PANTHER" id="PTHR10605">
    <property type="entry name" value="HEPARAN SULFATE SULFOTRANSFERASE"/>
    <property type="match status" value="1"/>
</dbReference>
<dbReference type="GO" id="GO:0008146">
    <property type="term" value="F:sulfotransferase activity"/>
    <property type="evidence" value="ECO:0007669"/>
    <property type="project" value="InterPro"/>
</dbReference>
<accession>A0A941D2T5</accession>